<dbReference type="GO" id="GO:0004222">
    <property type="term" value="F:metalloendopeptidase activity"/>
    <property type="evidence" value="ECO:0007669"/>
    <property type="project" value="InterPro"/>
</dbReference>
<keyword evidence="5 7" id="KW-0378">Hydrolase</keyword>
<keyword evidence="7" id="KW-0690">Ribosome biogenesis</keyword>
<keyword evidence="7" id="KW-0963">Cytoplasm</keyword>
<protein>
    <recommendedName>
        <fullName evidence="7">Endoribonuclease YbeY</fullName>
        <ecNumber evidence="7">3.1.-.-</ecNumber>
    </recommendedName>
</protein>
<dbReference type="InterPro" id="IPR023091">
    <property type="entry name" value="MetalPrtase_cat_dom_sf_prd"/>
</dbReference>
<dbReference type="InterPro" id="IPR002036">
    <property type="entry name" value="YbeY"/>
</dbReference>
<keyword evidence="3 7" id="KW-0479">Metal-binding</keyword>
<sequence>MNERPKEPKRIQANNLCPNLFYEEDDIEQLILTLDKAGAFDAPAGELSLAFVDKEEIARLHDEFMSDPTPTDVITFPGDPDFDLAGEICVCPQVAQEYADKEGLEFSDELALYVIHGYLHLCGFDDIQDDDRAQMRTAEQQALEIARNAKVLPTFELKR</sequence>
<dbReference type="GO" id="GO:0006364">
    <property type="term" value="P:rRNA processing"/>
    <property type="evidence" value="ECO:0007669"/>
    <property type="project" value="UniProtKB-UniRule"/>
</dbReference>
<comment type="similarity">
    <text evidence="1 7">Belongs to the endoribonuclease YbeY family.</text>
</comment>
<keyword evidence="4 7" id="KW-0255">Endonuclease</keyword>
<dbReference type="Proteomes" id="UP000617628">
    <property type="component" value="Unassembled WGS sequence"/>
</dbReference>
<dbReference type="NCBIfam" id="TIGR00043">
    <property type="entry name" value="rRNA maturation RNase YbeY"/>
    <property type="match status" value="1"/>
</dbReference>
<evidence type="ECO:0000256" key="5">
    <source>
        <dbReference type="ARBA" id="ARBA00022801"/>
    </source>
</evidence>
<feature type="binding site" evidence="7">
    <location>
        <position position="120"/>
    </location>
    <ligand>
        <name>Zn(2+)</name>
        <dbReference type="ChEBI" id="CHEBI:29105"/>
        <note>catalytic</note>
    </ligand>
</feature>
<evidence type="ECO:0000313" key="8">
    <source>
        <dbReference type="EMBL" id="MBK1876160.1"/>
    </source>
</evidence>
<keyword evidence="6 7" id="KW-0862">Zinc</keyword>
<proteinExistence type="inferred from homology"/>
<dbReference type="GO" id="GO:0008270">
    <property type="term" value="F:zinc ion binding"/>
    <property type="evidence" value="ECO:0007669"/>
    <property type="project" value="UniProtKB-UniRule"/>
</dbReference>
<evidence type="ECO:0000256" key="1">
    <source>
        <dbReference type="ARBA" id="ARBA00010875"/>
    </source>
</evidence>
<organism evidence="8 9">
    <name type="scientific">Pelagicoccus mobilis</name>
    <dbReference type="NCBI Taxonomy" id="415221"/>
    <lineage>
        <taxon>Bacteria</taxon>
        <taxon>Pseudomonadati</taxon>
        <taxon>Verrucomicrobiota</taxon>
        <taxon>Opitutia</taxon>
        <taxon>Puniceicoccales</taxon>
        <taxon>Pelagicoccaceae</taxon>
        <taxon>Pelagicoccus</taxon>
    </lineage>
</organism>
<feature type="binding site" evidence="7">
    <location>
        <position position="116"/>
    </location>
    <ligand>
        <name>Zn(2+)</name>
        <dbReference type="ChEBI" id="CHEBI:29105"/>
        <note>catalytic</note>
    </ligand>
</feature>
<dbReference type="GO" id="GO:0004521">
    <property type="term" value="F:RNA endonuclease activity"/>
    <property type="evidence" value="ECO:0007669"/>
    <property type="project" value="UniProtKB-UniRule"/>
</dbReference>
<evidence type="ECO:0000256" key="2">
    <source>
        <dbReference type="ARBA" id="ARBA00022722"/>
    </source>
</evidence>
<dbReference type="AlphaFoldDB" id="A0A934RRE4"/>
<name>A0A934RRE4_9BACT</name>
<comment type="subcellular location">
    <subcellularLocation>
        <location evidence="7">Cytoplasm</location>
    </subcellularLocation>
</comment>
<accession>A0A934RRE4</accession>
<dbReference type="Gene3D" id="3.40.390.30">
    <property type="entry name" value="Metalloproteases ('zincins'), catalytic domain"/>
    <property type="match status" value="1"/>
</dbReference>
<keyword evidence="7" id="KW-0698">rRNA processing</keyword>
<comment type="function">
    <text evidence="7">Single strand-specific metallo-endoribonuclease involved in late-stage 70S ribosome quality control and in maturation of the 3' terminus of the 16S rRNA.</text>
</comment>
<dbReference type="Pfam" id="PF02130">
    <property type="entry name" value="YbeY"/>
    <property type="match status" value="1"/>
</dbReference>
<feature type="binding site" evidence="7">
    <location>
        <position position="126"/>
    </location>
    <ligand>
        <name>Zn(2+)</name>
        <dbReference type="ChEBI" id="CHEBI:29105"/>
        <note>catalytic</note>
    </ligand>
</feature>
<evidence type="ECO:0000256" key="3">
    <source>
        <dbReference type="ARBA" id="ARBA00022723"/>
    </source>
</evidence>
<comment type="cofactor">
    <cofactor evidence="7">
        <name>Zn(2+)</name>
        <dbReference type="ChEBI" id="CHEBI:29105"/>
    </cofactor>
    <text evidence="7">Binds 1 zinc ion.</text>
</comment>
<evidence type="ECO:0000313" key="9">
    <source>
        <dbReference type="Proteomes" id="UP000617628"/>
    </source>
</evidence>
<comment type="caution">
    <text evidence="8">The sequence shown here is derived from an EMBL/GenBank/DDBJ whole genome shotgun (WGS) entry which is preliminary data.</text>
</comment>
<evidence type="ECO:0000256" key="6">
    <source>
        <dbReference type="ARBA" id="ARBA00022833"/>
    </source>
</evidence>
<keyword evidence="9" id="KW-1185">Reference proteome</keyword>
<dbReference type="HAMAP" id="MF_00009">
    <property type="entry name" value="Endoribonucl_YbeY"/>
    <property type="match status" value="1"/>
</dbReference>
<keyword evidence="2 7" id="KW-0540">Nuclease</keyword>
<dbReference type="PANTHER" id="PTHR46986:SF1">
    <property type="entry name" value="ENDORIBONUCLEASE YBEY, CHLOROPLASTIC"/>
    <property type="match status" value="1"/>
</dbReference>
<dbReference type="RefSeq" id="WP_200354377.1">
    <property type="nucleotide sequence ID" value="NZ_JAENIL010000007.1"/>
</dbReference>
<gene>
    <name evidence="7 8" type="primary">ybeY</name>
    <name evidence="8" type="ORF">JIN87_04725</name>
</gene>
<evidence type="ECO:0000256" key="7">
    <source>
        <dbReference type="HAMAP-Rule" id="MF_00009"/>
    </source>
</evidence>
<dbReference type="EC" id="3.1.-.-" evidence="7"/>
<dbReference type="GO" id="GO:0005737">
    <property type="term" value="C:cytoplasm"/>
    <property type="evidence" value="ECO:0007669"/>
    <property type="project" value="UniProtKB-SubCell"/>
</dbReference>
<evidence type="ECO:0000256" key="4">
    <source>
        <dbReference type="ARBA" id="ARBA00022759"/>
    </source>
</evidence>
<dbReference type="PANTHER" id="PTHR46986">
    <property type="entry name" value="ENDORIBONUCLEASE YBEY, CHLOROPLASTIC"/>
    <property type="match status" value="1"/>
</dbReference>
<reference evidence="8" key="1">
    <citation type="submission" date="2021-01" db="EMBL/GenBank/DDBJ databases">
        <title>Modified the classification status of verrucomicrobia.</title>
        <authorList>
            <person name="Feng X."/>
        </authorList>
    </citation>
    <scope>NUCLEOTIDE SEQUENCE</scope>
    <source>
        <strain evidence="8">KCTC 13126</strain>
    </source>
</reference>
<dbReference type="SUPFAM" id="SSF55486">
    <property type="entry name" value="Metalloproteases ('zincins'), catalytic domain"/>
    <property type="match status" value="1"/>
</dbReference>
<dbReference type="EMBL" id="JAENIL010000007">
    <property type="protein sequence ID" value="MBK1876160.1"/>
    <property type="molecule type" value="Genomic_DNA"/>
</dbReference>